<name>A0A9J7HVX6_BRAFL</name>
<feature type="compositionally biased region" description="Polar residues" evidence="5">
    <location>
        <begin position="176"/>
        <end position="190"/>
    </location>
</feature>
<feature type="compositionally biased region" description="Basic and acidic residues" evidence="5">
    <location>
        <begin position="166"/>
        <end position="175"/>
    </location>
</feature>
<dbReference type="InterPro" id="IPR010255">
    <property type="entry name" value="Haem_peroxidase_sf"/>
</dbReference>
<keyword evidence="4" id="KW-0408">Iron</keyword>
<evidence type="ECO:0000256" key="4">
    <source>
        <dbReference type="ARBA" id="ARBA00023004"/>
    </source>
</evidence>
<dbReference type="Proteomes" id="UP000001554">
    <property type="component" value="Unplaced"/>
</dbReference>
<keyword evidence="3" id="KW-0560">Oxidoreductase</keyword>
<dbReference type="PROSITE" id="PS50292">
    <property type="entry name" value="PEROXIDASE_3"/>
    <property type="match status" value="1"/>
</dbReference>
<evidence type="ECO:0000256" key="5">
    <source>
        <dbReference type="SAM" id="MobiDB-lite"/>
    </source>
</evidence>
<proteinExistence type="predicted"/>
<dbReference type="GO" id="GO:0051213">
    <property type="term" value="F:dioxygenase activity"/>
    <property type="evidence" value="ECO:0007669"/>
    <property type="project" value="UniProtKB-KW"/>
</dbReference>
<gene>
    <name evidence="7" type="primary">LOC118407999</name>
</gene>
<dbReference type="RefSeq" id="XP_035664502.1">
    <property type="nucleotide sequence ID" value="XM_035808609.1"/>
</dbReference>
<dbReference type="PRINTS" id="PR00457">
    <property type="entry name" value="ANPEROXIDASE"/>
</dbReference>
<protein>
    <submittedName>
        <fullName evidence="7">Prostaglandin G/H synthase 1-like</fullName>
    </submittedName>
</protein>
<evidence type="ECO:0000256" key="1">
    <source>
        <dbReference type="ARBA" id="ARBA00022723"/>
    </source>
</evidence>
<sequence length="266" mass="28455">MQGLNQCRKRFGIPPYKTFLELTGGDAEMADQLEEAYGDVDAVELYVGLMVEQPAPGSVTSETIIEMGGPFSVKGLLSNPLCSPQWWKPSTFGGEAGFRMVKTATLKNLFCRNTAGPCGLVSFAVPEDVQPTGLPEEQDAASQDKGASQNDADLVPVNGVLSSQDKHLHKEEKLSQDGSQDAETSGQVTANEKPAAKNEELPKNGVAQKKEFQTGSPKNGGALKNDVSKNEPAPKNGLPTAFPKNGAAPRTYVNRTSCKQCDRIEL</sequence>
<dbReference type="OrthoDB" id="6147047at2759"/>
<dbReference type="GO" id="GO:0006631">
    <property type="term" value="P:fatty acid metabolic process"/>
    <property type="evidence" value="ECO:0007669"/>
    <property type="project" value="UniProtKB-ARBA"/>
</dbReference>
<dbReference type="SUPFAM" id="SSF48113">
    <property type="entry name" value="Heme-dependent peroxidases"/>
    <property type="match status" value="1"/>
</dbReference>
<dbReference type="PANTHER" id="PTHR11903">
    <property type="entry name" value="PROSTAGLANDIN G/H SYNTHASE"/>
    <property type="match status" value="1"/>
</dbReference>
<dbReference type="InterPro" id="IPR050783">
    <property type="entry name" value="Oxylipin_biosynth_metab"/>
</dbReference>
<organism evidence="6 7">
    <name type="scientific">Branchiostoma floridae</name>
    <name type="common">Florida lancelet</name>
    <name type="synonym">Amphioxus</name>
    <dbReference type="NCBI Taxonomy" id="7739"/>
    <lineage>
        <taxon>Eukaryota</taxon>
        <taxon>Metazoa</taxon>
        <taxon>Chordata</taxon>
        <taxon>Cephalochordata</taxon>
        <taxon>Leptocardii</taxon>
        <taxon>Amphioxiformes</taxon>
        <taxon>Branchiostomatidae</taxon>
        <taxon>Branchiostoma</taxon>
    </lineage>
</organism>
<dbReference type="PANTHER" id="PTHR11903:SF39">
    <property type="entry name" value="PROSTAGLANDIN G_H SYNTHASE 2-LIKE"/>
    <property type="match status" value="1"/>
</dbReference>
<dbReference type="GO" id="GO:0046872">
    <property type="term" value="F:metal ion binding"/>
    <property type="evidence" value="ECO:0007669"/>
    <property type="project" value="UniProtKB-KW"/>
</dbReference>
<evidence type="ECO:0000256" key="2">
    <source>
        <dbReference type="ARBA" id="ARBA00022964"/>
    </source>
</evidence>
<keyword evidence="2" id="KW-0223">Dioxygenase</keyword>
<dbReference type="Pfam" id="PF03098">
    <property type="entry name" value="An_peroxidase"/>
    <property type="match status" value="1"/>
</dbReference>
<keyword evidence="6" id="KW-1185">Reference proteome</keyword>
<evidence type="ECO:0000313" key="7">
    <source>
        <dbReference type="RefSeq" id="XP_035664502.1"/>
    </source>
</evidence>
<dbReference type="Gene3D" id="1.10.640.10">
    <property type="entry name" value="Haem peroxidase domain superfamily, animal type"/>
    <property type="match status" value="1"/>
</dbReference>
<dbReference type="InterPro" id="IPR019791">
    <property type="entry name" value="Haem_peroxidase_animal"/>
</dbReference>
<reference evidence="7" key="1">
    <citation type="submission" date="2025-08" db="UniProtKB">
        <authorList>
            <consortium name="RefSeq"/>
        </authorList>
    </citation>
    <scope>IDENTIFICATION</scope>
    <source>
        <strain evidence="7">S238N-H82</strain>
        <tissue evidence="7">Testes</tissue>
    </source>
</reference>
<dbReference type="AlphaFoldDB" id="A0A9J7HVX6"/>
<evidence type="ECO:0000313" key="6">
    <source>
        <dbReference type="Proteomes" id="UP000001554"/>
    </source>
</evidence>
<feature type="region of interest" description="Disordered" evidence="5">
    <location>
        <begin position="166"/>
        <end position="250"/>
    </location>
</feature>
<feature type="compositionally biased region" description="Basic and acidic residues" evidence="5">
    <location>
        <begin position="194"/>
        <end position="212"/>
    </location>
</feature>
<dbReference type="GO" id="GO:0004601">
    <property type="term" value="F:peroxidase activity"/>
    <property type="evidence" value="ECO:0007669"/>
    <property type="project" value="InterPro"/>
</dbReference>
<dbReference type="InterPro" id="IPR037120">
    <property type="entry name" value="Haem_peroxidase_sf_animal"/>
</dbReference>
<dbReference type="GO" id="GO:0006979">
    <property type="term" value="P:response to oxidative stress"/>
    <property type="evidence" value="ECO:0007669"/>
    <property type="project" value="InterPro"/>
</dbReference>
<accession>A0A9J7HVX6</accession>
<dbReference type="GO" id="GO:0020037">
    <property type="term" value="F:heme binding"/>
    <property type="evidence" value="ECO:0007669"/>
    <property type="project" value="InterPro"/>
</dbReference>
<evidence type="ECO:0000256" key="3">
    <source>
        <dbReference type="ARBA" id="ARBA00023002"/>
    </source>
</evidence>
<feature type="region of interest" description="Disordered" evidence="5">
    <location>
        <begin position="130"/>
        <end position="153"/>
    </location>
</feature>
<dbReference type="GeneID" id="118407999"/>
<dbReference type="KEGG" id="bfo:118407999"/>
<keyword evidence="1" id="KW-0479">Metal-binding</keyword>